<evidence type="ECO:0000313" key="3">
    <source>
        <dbReference type="Proteomes" id="UP000307749"/>
    </source>
</evidence>
<keyword evidence="1" id="KW-0812">Transmembrane</keyword>
<dbReference type="EMBL" id="MWQO01000040">
    <property type="protein sequence ID" value="THD09329.1"/>
    <property type="molecule type" value="Genomic_DNA"/>
</dbReference>
<sequence length="100" mass="11179">MQLGCPHCAQRAMPAVVKALTSPWQARECRRCGCRIGVPWWGHGLAMLPILAILILLPLVPIRDGLWLLIGMTIAFVAHFMLRLVAVPIVSREPDGQRRF</sequence>
<gene>
    <name evidence="2" type="ORF">B1806_11410</name>
</gene>
<organism evidence="2 3">
    <name type="scientific">Metallibacterium scheffleri</name>
    <dbReference type="NCBI Taxonomy" id="993689"/>
    <lineage>
        <taxon>Bacteria</taxon>
        <taxon>Pseudomonadati</taxon>
        <taxon>Pseudomonadota</taxon>
        <taxon>Gammaproteobacteria</taxon>
        <taxon>Lysobacterales</taxon>
        <taxon>Rhodanobacteraceae</taxon>
        <taxon>Metallibacterium</taxon>
    </lineage>
</organism>
<dbReference type="AlphaFoldDB" id="A0A4S3KKS0"/>
<evidence type="ECO:0000256" key="1">
    <source>
        <dbReference type="SAM" id="Phobius"/>
    </source>
</evidence>
<feature type="transmembrane region" description="Helical" evidence="1">
    <location>
        <begin position="66"/>
        <end position="90"/>
    </location>
</feature>
<dbReference type="Proteomes" id="UP000307749">
    <property type="component" value="Unassembled WGS sequence"/>
</dbReference>
<keyword evidence="1" id="KW-0472">Membrane</keyword>
<keyword evidence="3" id="KW-1185">Reference proteome</keyword>
<keyword evidence="1" id="KW-1133">Transmembrane helix</keyword>
<proteinExistence type="predicted"/>
<name>A0A4S3KKS0_9GAMM</name>
<protein>
    <submittedName>
        <fullName evidence="2">Uncharacterized protein</fullName>
    </submittedName>
</protein>
<reference evidence="2 3" key="1">
    <citation type="submission" date="2017-02" db="EMBL/GenBank/DDBJ databases">
        <title>Whole genome sequencing of Metallibacterium scheffleri DSM 24874 (T).</title>
        <authorList>
            <person name="Kumar S."/>
            <person name="Patil P."/>
            <person name="Patil P.B."/>
        </authorList>
    </citation>
    <scope>NUCLEOTIDE SEQUENCE [LARGE SCALE GENOMIC DNA]</scope>
    <source>
        <strain evidence="2 3">DSM 24874</strain>
    </source>
</reference>
<accession>A0A4S3KKS0</accession>
<evidence type="ECO:0000313" key="2">
    <source>
        <dbReference type="EMBL" id="THD09329.1"/>
    </source>
</evidence>
<comment type="caution">
    <text evidence="2">The sequence shown here is derived from an EMBL/GenBank/DDBJ whole genome shotgun (WGS) entry which is preliminary data.</text>
</comment>
<feature type="transmembrane region" description="Helical" evidence="1">
    <location>
        <begin position="40"/>
        <end position="60"/>
    </location>
</feature>